<protein>
    <submittedName>
        <fullName evidence="1">Uncharacterized protein</fullName>
    </submittedName>
</protein>
<dbReference type="EMBL" id="PUIO01000126">
    <property type="protein sequence ID" value="PQP10763.1"/>
    <property type="molecule type" value="Genomic_DNA"/>
</dbReference>
<dbReference type="AlphaFoldDB" id="A0A2S8I7K8"/>
<reference evidence="2" key="1">
    <citation type="submission" date="2018-02" db="EMBL/GenBank/DDBJ databases">
        <title>Draft genome sequencing of Rhodococcus opacus KU647198.</title>
        <authorList>
            <person name="Zheng B.-X."/>
        </authorList>
    </citation>
    <scope>NUCLEOTIDE SEQUENCE [LARGE SCALE GENOMIC DNA]</scope>
    <source>
        <strain evidence="2">04-OD7</strain>
    </source>
</reference>
<proteinExistence type="predicted"/>
<gene>
    <name evidence="1" type="ORF">C5613_43800</name>
</gene>
<evidence type="ECO:0000313" key="1">
    <source>
        <dbReference type="EMBL" id="PQP10763.1"/>
    </source>
</evidence>
<dbReference type="Proteomes" id="UP000239290">
    <property type="component" value="Unassembled WGS sequence"/>
</dbReference>
<dbReference type="RefSeq" id="WP_041811405.1">
    <property type="nucleotide sequence ID" value="NZ_PUIO01000126.1"/>
</dbReference>
<organism evidence="1 2">
    <name type="scientific">Rhodococcus opacus</name>
    <name type="common">Nocardia opaca</name>
    <dbReference type="NCBI Taxonomy" id="37919"/>
    <lineage>
        <taxon>Bacteria</taxon>
        <taxon>Bacillati</taxon>
        <taxon>Actinomycetota</taxon>
        <taxon>Actinomycetes</taxon>
        <taxon>Mycobacteriales</taxon>
        <taxon>Nocardiaceae</taxon>
        <taxon>Rhodococcus</taxon>
    </lineage>
</organism>
<accession>A0A2S8I7K8</accession>
<name>A0A2S8I7K8_RHOOP</name>
<comment type="caution">
    <text evidence="1">The sequence shown here is derived from an EMBL/GenBank/DDBJ whole genome shotgun (WGS) entry which is preliminary data.</text>
</comment>
<sequence>MGAAVVSDELLPPTVEADLQDLLDDQQWTRRPVEDGRFAGSVIRVPVHATLQWARASPLGLWELSPRSSDGYFA</sequence>
<evidence type="ECO:0000313" key="2">
    <source>
        <dbReference type="Proteomes" id="UP000239290"/>
    </source>
</evidence>